<dbReference type="InterPro" id="IPR020051">
    <property type="entry name" value="SagB-type_dehydrogenase"/>
</dbReference>
<feature type="domain" description="Cyanobactin oxidase ThcOx second" evidence="2">
    <location>
        <begin position="132"/>
        <end position="245"/>
    </location>
</feature>
<feature type="domain" description="Nitroreductase" evidence="1">
    <location>
        <begin position="297"/>
        <end position="483"/>
    </location>
</feature>
<dbReference type="GO" id="GO:0016491">
    <property type="term" value="F:oxidoreductase activity"/>
    <property type="evidence" value="ECO:0007669"/>
    <property type="project" value="InterPro"/>
</dbReference>
<evidence type="ECO:0000313" key="3">
    <source>
        <dbReference type="EMBL" id="GIH07583.1"/>
    </source>
</evidence>
<dbReference type="SUPFAM" id="SSF55469">
    <property type="entry name" value="FMN-dependent nitroreductase-like"/>
    <property type="match status" value="1"/>
</dbReference>
<keyword evidence="4" id="KW-1185">Reference proteome</keyword>
<sequence length="517" mass="56788">MVPGRSQETVVTSEPVSYRLCSLREDVMVEVDGGGDFIMLTTHWGDATIAQPTEAVRESLERMSLGPVRLDNVLPRDPAERRRVERVLELLNGVVVHSLGHEEMSGPVLSAVPIARRARFILPKIERHRPIKLSKFAAMRASEGELVLESPLARHRLILHRPIASQVVTLLGRATVLPDLAAAANLGLPMVREIVSYLVAAGMVLIGIGDSPTSARFAEDNDPLLAPWTHHELLFHSRSRIGRHDNPLGAMPSDMRQIQVAPAVKPVPDGPRFPLYRPTLAELAAMDPPFTEVIEANRAIRDFSAGDPTQQQLGELLFRAARVRSMTQVGQDDLSYLVTDRPYPSVADRYELDLYVTVNSCAGLSRGIYHYDPQGHALTLINRSETELAELLDVAMVAAGSRQRPPVLITMTARMARFACSYGGIAYSTVLEHVGVLQQTLHLVATAMGLAPCALAFGDSEIASDAFLIDWPAEVSVGEIALGVRPEVDSLKKNRPLEMPCFTDTKRHVKVTDKLLY</sequence>
<dbReference type="Gene3D" id="3.40.109.10">
    <property type="entry name" value="NADH Oxidase"/>
    <property type="match status" value="1"/>
</dbReference>
<dbReference type="InterPro" id="IPR054488">
    <property type="entry name" value="ThcOx_dom2"/>
</dbReference>
<organism evidence="3 4">
    <name type="scientific">Rhizocola hellebori</name>
    <dbReference type="NCBI Taxonomy" id="1392758"/>
    <lineage>
        <taxon>Bacteria</taxon>
        <taxon>Bacillati</taxon>
        <taxon>Actinomycetota</taxon>
        <taxon>Actinomycetes</taxon>
        <taxon>Micromonosporales</taxon>
        <taxon>Micromonosporaceae</taxon>
        <taxon>Rhizocola</taxon>
    </lineage>
</organism>
<dbReference type="PANTHER" id="PTHR43745:SF2">
    <property type="entry name" value="NITROREDUCTASE MJ1384-RELATED"/>
    <property type="match status" value="1"/>
</dbReference>
<dbReference type="PANTHER" id="PTHR43745">
    <property type="entry name" value="NITROREDUCTASE MJ1384-RELATED"/>
    <property type="match status" value="1"/>
</dbReference>
<evidence type="ECO:0000259" key="2">
    <source>
        <dbReference type="Pfam" id="PF22767"/>
    </source>
</evidence>
<dbReference type="Pfam" id="PF00881">
    <property type="entry name" value="Nitroreductase"/>
    <property type="match status" value="1"/>
</dbReference>
<dbReference type="InterPro" id="IPR052544">
    <property type="entry name" value="Bacteriocin_Proc_Enz"/>
</dbReference>
<dbReference type="InterPro" id="IPR000415">
    <property type="entry name" value="Nitroreductase-like"/>
</dbReference>
<proteinExistence type="predicted"/>
<dbReference type="Pfam" id="PF22767">
    <property type="entry name" value="ThcOx"/>
    <property type="match status" value="1"/>
</dbReference>
<dbReference type="EMBL" id="BONY01000038">
    <property type="protein sequence ID" value="GIH07583.1"/>
    <property type="molecule type" value="Genomic_DNA"/>
</dbReference>
<protein>
    <submittedName>
        <fullName evidence="3">SagB-type dehydrogenase domain-containing protein</fullName>
    </submittedName>
</protein>
<dbReference type="CDD" id="cd02142">
    <property type="entry name" value="McbC_SagB-like_oxidoreductase"/>
    <property type="match status" value="1"/>
</dbReference>
<dbReference type="AlphaFoldDB" id="A0A8J3QD97"/>
<accession>A0A8J3QD97</accession>
<name>A0A8J3QD97_9ACTN</name>
<comment type="caution">
    <text evidence="3">The sequence shown here is derived from an EMBL/GenBank/DDBJ whole genome shotgun (WGS) entry which is preliminary data.</text>
</comment>
<dbReference type="InterPro" id="IPR029479">
    <property type="entry name" value="Nitroreductase"/>
</dbReference>
<evidence type="ECO:0000313" key="4">
    <source>
        <dbReference type="Proteomes" id="UP000612899"/>
    </source>
</evidence>
<dbReference type="NCBIfam" id="TIGR03605">
    <property type="entry name" value="antibiot_sagB"/>
    <property type="match status" value="1"/>
</dbReference>
<dbReference type="Proteomes" id="UP000612899">
    <property type="component" value="Unassembled WGS sequence"/>
</dbReference>
<gene>
    <name evidence="3" type="ORF">Rhe02_56500</name>
</gene>
<reference evidence="3" key="1">
    <citation type="submission" date="2021-01" db="EMBL/GenBank/DDBJ databases">
        <title>Whole genome shotgun sequence of Rhizocola hellebori NBRC 109834.</title>
        <authorList>
            <person name="Komaki H."/>
            <person name="Tamura T."/>
        </authorList>
    </citation>
    <scope>NUCLEOTIDE SEQUENCE</scope>
    <source>
        <strain evidence="3">NBRC 109834</strain>
    </source>
</reference>
<evidence type="ECO:0000259" key="1">
    <source>
        <dbReference type="Pfam" id="PF00881"/>
    </source>
</evidence>